<evidence type="ECO:0000313" key="1">
    <source>
        <dbReference type="Proteomes" id="UP000095283"/>
    </source>
</evidence>
<name>A0A1I7XL01_HETBA</name>
<proteinExistence type="predicted"/>
<accession>A0A1I7XL01</accession>
<dbReference type="SUPFAM" id="SSF47027">
    <property type="entry name" value="Acyl-CoA binding protein"/>
    <property type="match status" value="1"/>
</dbReference>
<dbReference type="PANTHER" id="PTHR22973:SF12">
    <property type="entry name" value="LD35087P"/>
    <property type="match status" value="1"/>
</dbReference>
<sequence length="90" mass="10137">MSSETDGIINNNHVKLTEAQLVYSEFGFPLEDCYKIAVKYYKEKERSGELTISYDDRVKLMALSKQVRLGPFSDGCEGAGWFDLVGSDMT</sequence>
<evidence type="ECO:0000313" key="2">
    <source>
        <dbReference type="WBParaSite" id="Hba_18460"/>
    </source>
</evidence>
<dbReference type="GO" id="GO:0000062">
    <property type="term" value="F:fatty-acyl-CoA binding"/>
    <property type="evidence" value="ECO:0007669"/>
    <property type="project" value="InterPro"/>
</dbReference>
<dbReference type="GO" id="GO:0000139">
    <property type="term" value="C:Golgi membrane"/>
    <property type="evidence" value="ECO:0007669"/>
    <property type="project" value="TreeGrafter"/>
</dbReference>
<dbReference type="PANTHER" id="PTHR22973">
    <property type="entry name" value="LD35087P"/>
    <property type="match status" value="1"/>
</dbReference>
<organism evidence="1 2">
    <name type="scientific">Heterorhabditis bacteriophora</name>
    <name type="common">Entomopathogenic nematode worm</name>
    <dbReference type="NCBI Taxonomy" id="37862"/>
    <lineage>
        <taxon>Eukaryota</taxon>
        <taxon>Metazoa</taxon>
        <taxon>Ecdysozoa</taxon>
        <taxon>Nematoda</taxon>
        <taxon>Chromadorea</taxon>
        <taxon>Rhabditida</taxon>
        <taxon>Rhabditina</taxon>
        <taxon>Rhabditomorpha</taxon>
        <taxon>Strongyloidea</taxon>
        <taxon>Heterorhabditidae</taxon>
        <taxon>Heterorhabditis</taxon>
    </lineage>
</organism>
<dbReference type="AlphaFoldDB" id="A0A1I7XL01"/>
<dbReference type="WBParaSite" id="Hba_18460">
    <property type="protein sequence ID" value="Hba_18460"/>
    <property type="gene ID" value="Hba_18460"/>
</dbReference>
<dbReference type="InterPro" id="IPR052269">
    <property type="entry name" value="Golgi-PI4KB_interaction"/>
</dbReference>
<dbReference type="Proteomes" id="UP000095283">
    <property type="component" value="Unplaced"/>
</dbReference>
<protein>
    <submittedName>
        <fullName evidence="2">ACB domain-containing protein</fullName>
    </submittedName>
</protein>
<keyword evidence="1" id="KW-1185">Reference proteome</keyword>
<reference evidence="2" key="1">
    <citation type="submission" date="2016-11" db="UniProtKB">
        <authorList>
            <consortium name="WormBaseParasite"/>
        </authorList>
    </citation>
    <scope>IDENTIFICATION</scope>
</reference>
<dbReference type="InterPro" id="IPR035984">
    <property type="entry name" value="Acyl-CoA-binding_sf"/>
</dbReference>